<feature type="region of interest" description="Disordered" evidence="1">
    <location>
        <begin position="101"/>
        <end position="235"/>
    </location>
</feature>
<dbReference type="EMBL" id="ML210998">
    <property type="protein sequence ID" value="TFK92431.1"/>
    <property type="molecule type" value="Genomic_DNA"/>
</dbReference>
<evidence type="ECO:0000313" key="3">
    <source>
        <dbReference type="EMBL" id="TFK92431.1"/>
    </source>
</evidence>
<feature type="compositionally biased region" description="Polar residues" evidence="1">
    <location>
        <begin position="160"/>
        <end position="185"/>
    </location>
</feature>
<dbReference type="AlphaFoldDB" id="A0A5C3PSQ5"/>
<dbReference type="Proteomes" id="UP000308197">
    <property type="component" value="Unassembled WGS sequence"/>
</dbReference>
<feature type="transmembrane region" description="Helical" evidence="2">
    <location>
        <begin position="6"/>
        <end position="27"/>
    </location>
</feature>
<proteinExistence type="predicted"/>
<evidence type="ECO:0000256" key="1">
    <source>
        <dbReference type="SAM" id="MobiDB-lite"/>
    </source>
</evidence>
<name>A0A5C3PSQ5_9APHY</name>
<accession>A0A5C3PSQ5</accession>
<feature type="region of interest" description="Disordered" evidence="1">
    <location>
        <begin position="340"/>
        <end position="362"/>
    </location>
</feature>
<reference evidence="3 4" key="1">
    <citation type="journal article" date="2019" name="Nat. Ecol. Evol.">
        <title>Megaphylogeny resolves global patterns of mushroom evolution.</title>
        <authorList>
            <person name="Varga T."/>
            <person name="Krizsan K."/>
            <person name="Foldi C."/>
            <person name="Dima B."/>
            <person name="Sanchez-Garcia M."/>
            <person name="Sanchez-Ramirez S."/>
            <person name="Szollosi G.J."/>
            <person name="Szarkandi J.G."/>
            <person name="Papp V."/>
            <person name="Albert L."/>
            <person name="Andreopoulos W."/>
            <person name="Angelini C."/>
            <person name="Antonin V."/>
            <person name="Barry K.W."/>
            <person name="Bougher N.L."/>
            <person name="Buchanan P."/>
            <person name="Buyck B."/>
            <person name="Bense V."/>
            <person name="Catcheside P."/>
            <person name="Chovatia M."/>
            <person name="Cooper J."/>
            <person name="Damon W."/>
            <person name="Desjardin D."/>
            <person name="Finy P."/>
            <person name="Geml J."/>
            <person name="Haridas S."/>
            <person name="Hughes K."/>
            <person name="Justo A."/>
            <person name="Karasinski D."/>
            <person name="Kautmanova I."/>
            <person name="Kiss B."/>
            <person name="Kocsube S."/>
            <person name="Kotiranta H."/>
            <person name="LaButti K.M."/>
            <person name="Lechner B.E."/>
            <person name="Liimatainen K."/>
            <person name="Lipzen A."/>
            <person name="Lukacs Z."/>
            <person name="Mihaltcheva S."/>
            <person name="Morgado L.N."/>
            <person name="Niskanen T."/>
            <person name="Noordeloos M.E."/>
            <person name="Ohm R.A."/>
            <person name="Ortiz-Santana B."/>
            <person name="Ovrebo C."/>
            <person name="Racz N."/>
            <person name="Riley R."/>
            <person name="Savchenko A."/>
            <person name="Shiryaev A."/>
            <person name="Soop K."/>
            <person name="Spirin V."/>
            <person name="Szebenyi C."/>
            <person name="Tomsovsky M."/>
            <person name="Tulloss R.E."/>
            <person name="Uehling J."/>
            <person name="Grigoriev I.V."/>
            <person name="Vagvolgyi C."/>
            <person name="Papp T."/>
            <person name="Martin F.M."/>
            <person name="Miettinen O."/>
            <person name="Hibbett D.S."/>
            <person name="Nagy L.G."/>
        </authorList>
    </citation>
    <scope>NUCLEOTIDE SEQUENCE [LARGE SCALE GENOMIC DNA]</scope>
    <source>
        <strain evidence="3 4">HHB13444</strain>
    </source>
</reference>
<evidence type="ECO:0000256" key="2">
    <source>
        <dbReference type="SAM" id="Phobius"/>
    </source>
</evidence>
<gene>
    <name evidence="3" type="ORF">K466DRAFT_595193</name>
</gene>
<feature type="compositionally biased region" description="Low complexity" evidence="1">
    <location>
        <begin position="187"/>
        <end position="214"/>
    </location>
</feature>
<feature type="compositionally biased region" description="Polar residues" evidence="1">
    <location>
        <begin position="127"/>
        <end position="139"/>
    </location>
</feature>
<keyword evidence="2" id="KW-0472">Membrane</keyword>
<organism evidence="3 4">
    <name type="scientific">Polyporus arcularius HHB13444</name>
    <dbReference type="NCBI Taxonomy" id="1314778"/>
    <lineage>
        <taxon>Eukaryota</taxon>
        <taxon>Fungi</taxon>
        <taxon>Dikarya</taxon>
        <taxon>Basidiomycota</taxon>
        <taxon>Agaricomycotina</taxon>
        <taxon>Agaricomycetes</taxon>
        <taxon>Polyporales</taxon>
        <taxon>Polyporaceae</taxon>
        <taxon>Polyporus</taxon>
    </lineage>
</organism>
<evidence type="ECO:0000313" key="4">
    <source>
        <dbReference type="Proteomes" id="UP000308197"/>
    </source>
</evidence>
<protein>
    <submittedName>
        <fullName evidence="3">Uncharacterized protein</fullName>
    </submittedName>
</protein>
<keyword evidence="2" id="KW-1133">Transmembrane helix</keyword>
<dbReference type="InParanoid" id="A0A5C3PSQ5"/>
<keyword evidence="2" id="KW-0812">Transmembrane</keyword>
<sequence length="362" mass="38019">MEVTVDLTTLVALLYLVLAVYLCSRMFGGEARDARRRAAGRDPVAPVAATQVAADVAAAARMGKDTSTAEPVGEGVAKAGLSKTVARGVRVSVPPSPLQCRQVALPMTPPPTVSSRKDARSRAVGARSTTPVGAPSFNQEPVAHSKGKEREHKAIPGPSGTRNATPGPSGTRSATPGPLSITSVGTLPIASPSPSPSVSTSPSSASLSLPSSRSPSPPPSQLAPAAGAAQDDVKDDVDDAMEVDSGLIKRDRKARFINAPPPSPSLAEAPRIGDIFLHIATGFDRPNYQMFLRVEGIDGRPGWWPVNKGYRRADGYRLNVTLVSQEPSWVKDSQYNKTVRAEQKSAASSQASTPVPIRTRRK</sequence>
<keyword evidence="4" id="KW-1185">Reference proteome</keyword>